<feature type="transmembrane region" description="Helical" evidence="3">
    <location>
        <begin position="435"/>
        <end position="458"/>
    </location>
</feature>
<dbReference type="InterPro" id="IPR011701">
    <property type="entry name" value="MFS"/>
</dbReference>
<comment type="subcellular location">
    <subcellularLocation>
        <location evidence="1">Membrane</location>
        <topology evidence="1">Multi-pass membrane protein</topology>
    </subcellularLocation>
</comment>
<feature type="transmembrane region" description="Helical" evidence="3">
    <location>
        <begin position="478"/>
        <end position="496"/>
    </location>
</feature>
<feature type="compositionally biased region" description="Basic and acidic residues" evidence="2">
    <location>
        <begin position="248"/>
        <end position="257"/>
    </location>
</feature>
<feature type="transmembrane region" description="Helical" evidence="3">
    <location>
        <begin position="183"/>
        <end position="205"/>
    </location>
</feature>
<feature type="transmembrane region" description="Helical" evidence="3">
    <location>
        <begin position="374"/>
        <end position="394"/>
    </location>
</feature>
<dbReference type="CDD" id="cd17353">
    <property type="entry name" value="MFS_OFA_like"/>
    <property type="match status" value="1"/>
</dbReference>
<feature type="transmembrane region" description="Helical" evidence="3">
    <location>
        <begin position="151"/>
        <end position="171"/>
    </location>
</feature>
<sequence length="587" mass="65957">MENYNSADTNNNDSGDKKMNPIIKLIVNHYKNNPQIKSEKQIESEKYLIGPIKFNRLILLPMALISQFVVGSLYSWSVYNKPVDGIIFNNENAGKAPITFYIVFFFFGLTGAVVGPWMDKMGPRKTLLIGGTFFSIAHFLAAVAITIKSIWLLYIGFGFLGGVGLSLTYLSPVSTLQKWFPDYRGFAAGLAVCGFGAGSIAFSRIPLMIIKHVSLPINFVILGFVFYAVILLSAFVFRTPPPNYRVERESKPLDKAQHQQQSSSSSSSNGSEDDIVGGECEEQVVTVEIKEPKFSDYKLGDALVSREFQILYFMFLFNITFGVVAISRLSDMTQNLFDKSKDIGAMVVSVNGAFNLFGRLFFALSSDKLGRKNTFILILTVQCFTVGFLIKAMQDKNYEAFIGLIWISTMCYGASFGTIPAFLNDMFGSSNVGATHGLMMSAWSIAGVGGGIVFTIIYNNLLNHHGYTYKDSFPYVVNYYWIVSFLCIGWILIWFVRTTEQEVYLPPVNGQIVKFYIPIYGGCIRISKSNGFELLSKYKYNQEWNDFIINKYNKKNNQNNQSNQNDNNNNNENNQKNNNIEIENLGI</sequence>
<dbReference type="Proteomes" id="UP000001064">
    <property type="component" value="Unassembled WGS sequence"/>
</dbReference>
<protein>
    <recommendedName>
        <fullName evidence="4">Major facilitator superfamily (MFS) profile domain-containing protein</fullName>
    </recommendedName>
</protein>
<dbReference type="AlphaFoldDB" id="F0ZD78"/>
<dbReference type="FunCoup" id="F0ZD78">
    <property type="interactions" value="1"/>
</dbReference>
<dbReference type="Gene3D" id="1.20.1250.20">
    <property type="entry name" value="MFS general substrate transporter like domains"/>
    <property type="match status" value="2"/>
</dbReference>
<keyword evidence="3" id="KW-1133">Transmembrane helix</keyword>
<evidence type="ECO:0000259" key="4">
    <source>
        <dbReference type="PROSITE" id="PS50850"/>
    </source>
</evidence>
<evidence type="ECO:0000313" key="5">
    <source>
        <dbReference type="EMBL" id="EGC38061.1"/>
    </source>
</evidence>
<dbReference type="InterPro" id="IPR050327">
    <property type="entry name" value="Proton-linked_MCT"/>
</dbReference>
<feature type="transmembrane region" description="Helical" evidence="3">
    <location>
        <begin position="127"/>
        <end position="145"/>
    </location>
</feature>
<dbReference type="PANTHER" id="PTHR11360:SF317">
    <property type="entry name" value="MAJOR FACILITATOR SUPERFAMILY (MFS) PROFILE DOMAIN-CONTAINING PROTEIN-RELATED"/>
    <property type="match status" value="1"/>
</dbReference>
<evidence type="ECO:0000256" key="3">
    <source>
        <dbReference type="SAM" id="Phobius"/>
    </source>
</evidence>
<feature type="transmembrane region" description="Helical" evidence="3">
    <location>
        <begin position="400"/>
        <end position="423"/>
    </location>
</feature>
<dbReference type="Pfam" id="PF07690">
    <property type="entry name" value="MFS_1"/>
    <property type="match status" value="1"/>
</dbReference>
<reference evidence="6" key="1">
    <citation type="journal article" date="2011" name="Genome Biol.">
        <title>Comparative genomics of the social amoebae Dictyostelium discoideum and Dictyostelium purpureum.</title>
        <authorList>
            <consortium name="US DOE Joint Genome Institute (JGI-PGF)"/>
            <person name="Sucgang R."/>
            <person name="Kuo A."/>
            <person name="Tian X."/>
            <person name="Salerno W."/>
            <person name="Parikh A."/>
            <person name="Feasley C.L."/>
            <person name="Dalin E."/>
            <person name="Tu H."/>
            <person name="Huang E."/>
            <person name="Barry K."/>
            <person name="Lindquist E."/>
            <person name="Shapiro H."/>
            <person name="Bruce D."/>
            <person name="Schmutz J."/>
            <person name="Salamov A."/>
            <person name="Fey P."/>
            <person name="Gaudet P."/>
            <person name="Anjard C."/>
            <person name="Babu M.M."/>
            <person name="Basu S."/>
            <person name="Bushmanova Y."/>
            <person name="van der Wel H."/>
            <person name="Katoh-Kurasawa M."/>
            <person name="Dinh C."/>
            <person name="Coutinho P.M."/>
            <person name="Saito T."/>
            <person name="Elias M."/>
            <person name="Schaap P."/>
            <person name="Kay R.R."/>
            <person name="Henrissat B."/>
            <person name="Eichinger L."/>
            <person name="Rivero F."/>
            <person name="Putnam N.H."/>
            <person name="West C.M."/>
            <person name="Loomis W.F."/>
            <person name="Chisholm R.L."/>
            <person name="Shaulsky G."/>
            <person name="Strassmann J.E."/>
            <person name="Queller D.C."/>
            <person name="Kuspa A."/>
            <person name="Grigoriev I.V."/>
        </authorList>
    </citation>
    <scope>NUCLEOTIDE SEQUENCE [LARGE SCALE GENOMIC DNA]</scope>
    <source>
        <strain evidence="6">QSDP1</strain>
    </source>
</reference>
<dbReference type="OrthoDB" id="410267at2759"/>
<dbReference type="SUPFAM" id="SSF103473">
    <property type="entry name" value="MFS general substrate transporter"/>
    <property type="match status" value="1"/>
</dbReference>
<feature type="domain" description="Major facilitator superfamily (MFS) profile" evidence="4">
    <location>
        <begin position="59"/>
        <end position="501"/>
    </location>
</feature>
<feature type="transmembrane region" description="Helical" evidence="3">
    <location>
        <begin position="342"/>
        <end position="362"/>
    </location>
</feature>
<dbReference type="GeneID" id="10502840"/>
<feature type="region of interest" description="Disordered" evidence="2">
    <location>
        <begin position="555"/>
        <end position="587"/>
    </location>
</feature>
<dbReference type="OMA" id="FEKGYHY"/>
<dbReference type="InterPro" id="IPR020846">
    <property type="entry name" value="MFS_dom"/>
</dbReference>
<dbReference type="PANTHER" id="PTHR11360">
    <property type="entry name" value="MONOCARBOXYLATE TRANSPORTER"/>
    <property type="match status" value="1"/>
</dbReference>
<name>F0ZD78_DICPU</name>
<keyword evidence="3" id="KW-0812">Transmembrane</keyword>
<evidence type="ECO:0000256" key="1">
    <source>
        <dbReference type="ARBA" id="ARBA00004141"/>
    </source>
</evidence>
<dbReference type="eggNOG" id="KOG2504">
    <property type="taxonomic scope" value="Eukaryota"/>
</dbReference>
<dbReference type="GO" id="GO:0022857">
    <property type="term" value="F:transmembrane transporter activity"/>
    <property type="evidence" value="ECO:0000318"/>
    <property type="project" value="GO_Central"/>
</dbReference>
<dbReference type="VEuPathDB" id="AmoebaDB:DICPUDRAFT_46034"/>
<keyword evidence="6" id="KW-1185">Reference proteome</keyword>
<proteinExistence type="predicted"/>
<dbReference type="EMBL" id="GL870984">
    <property type="protein sequence ID" value="EGC38061.1"/>
    <property type="molecule type" value="Genomic_DNA"/>
</dbReference>
<feature type="transmembrane region" description="Helical" evidence="3">
    <location>
        <begin position="57"/>
        <end position="76"/>
    </location>
</feature>
<feature type="region of interest" description="Disordered" evidence="2">
    <location>
        <begin position="248"/>
        <end position="275"/>
    </location>
</feature>
<organism evidence="5 6">
    <name type="scientific">Dictyostelium purpureum</name>
    <name type="common">Slime mold</name>
    <dbReference type="NCBI Taxonomy" id="5786"/>
    <lineage>
        <taxon>Eukaryota</taxon>
        <taxon>Amoebozoa</taxon>
        <taxon>Evosea</taxon>
        <taxon>Eumycetozoa</taxon>
        <taxon>Dictyostelia</taxon>
        <taxon>Dictyosteliales</taxon>
        <taxon>Dictyosteliaceae</taxon>
        <taxon>Dictyostelium</taxon>
    </lineage>
</organism>
<dbReference type="RefSeq" id="XP_003285368.1">
    <property type="nucleotide sequence ID" value="XM_003285320.1"/>
</dbReference>
<keyword evidence="3" id="KW-0472">Membrane</keyword>
<accession>F0ZD78</accession>
<feature type="transmembrane region" description="Helical" evidence="3">
    <location>
        <begin position="96"/>
        <end position="115"/>
    </location>
</feature>
<gene>
    <name evidence="5" type="ORF">DICPUDRAFT_46034</name>
</gene>
<dbReference type="KEGG" id="dpp:DICPUDRAFT_46034"/>
<evidence type="ECO:0000256" key="2">
    <source>
        <dbReference type="SAM" id="MobiDB-lite"/>
    </source>
</evidence>
<feature type="transmembrane region" description="Helical" evidence="3">
    <location>
        <begin position="217"/>
        <end position="237"/>
    </location>
</feature>
<dbReference type="PROSITE" id="PS50850">
    <property type="entry name" value="MFS"/>
    <property type="match status" value="1"/>
</dbReference>
<dbReference type="InParanoid" id="F0ZD78"/>
<dbReference type="InterPro" id="IPR036259">
    <property type="entry name" value="MFS_trans_sf"/>
</dbReference>
<dbReference type="GO" id="GO:0005886">
    <property type="term" value="C:plasma membrane"/>
    <property type="evidence" value="ECO:0000318"/>
    <property type="project" value="GO_Central"/>
</dbReference>
<feature type="compositionally biased region" description="Low complexity" evidence="2">
    <location>
        <begin position="259"/>
        <end position="268"/>
    </location>
</feature>
<feature type="transmembrane region" description="Helical" evidence="3">
    <location>
        <begin position="310"/>
        <end position="330"/>
    </location>
</feature>
<evidence type="ECO:0000313" key="6">
    <source>
        <dbReference type="Proteomes" id="UP000001064"/>
    </source>
</evidence>